<name>A0A7W5H6E7_9BACT</name>
<feature type="transmembrane region" description="Helical" evidence="7">
    <location>
        <begin position="44"/>
        <end position="62"/>
    </location>
</feature>
<keyword evidence="4 7" id="KW-1133">Transmembrane helix</keyword>
<gene>
    <name evidence="8" type="ORF">FHS27_002608</name>
</gene>
<feature type="compositionally biased region" description="Polar residues" evidence="6">
    <location>
        <begin position="395"/>
        <end position="407"/>
    </location>
</feature>
<dbReference type="EMBL" id="JACHXU010000007">
    <property type="protein sequence ID" value="MBB3206796.1"/>
    <property type="molecule type" value="Genomic_DNA"/>
</dbReference>
<reference evidence="8 9" key="1">
    <citation type="submission" date="2020-08" db="EMBL/GenBank/DDBJ databases">
        <title>Genomic Encyclopedia of Type Strains, Phase III (KMG-III): the genomes of soil and plant-associated and newly described type strains.</title>
        <authorList>
            <person name="Whitman W."/>
        </authorList>
    </citation>
    <scope>NUCLEOTIDE SEQUENCE [LARGE SCALE GENOMIC DNA]</scope>
    <source>
        <strain evidence="8 9">CECT 8075</strain>
    </source>
</reference>
<dbReference type="GO" id="GO:0055085">
    <property type="term" value="P:transmembrane transport"/>
    <property type="evidence" value="ECO:0007669"/>
    <property type="project" value="TreeGrafter"/>
</dbReference>
<dbReference type="RefSeq" id="WP_184305215.1">
    <property type="nucleotide sequence ID" value="NZ_JACHXU010000007.1"/>
</dbReference>
<evidence type="ECO:0000256" key="3">
    <source>
        <dbReference type="ARBA" id="ARBA00022692"/>
    </source>
</evidence>
<feature type="transmembrane region" description="Helical" evidence="7">
    <location>
        <begin position="74"/>
        <end position="95"/>
    </location>
</feature>
<evidence type="ECO:0000256" key="7">
    <source>
        <dbReference type="SAM" id="Phobius"/>
    </source>
</evidence>
<comment type="subcellular location">
    <subcellularLocation>
        <location evidence="1">Membrane</location>
        <topology evidence="1">Multi-pass membrane protein</topology>
    </subcellularLocation>
</comment>
<dbReference type="InterPro" id="IPR002549">
    <property type="entry name" value="AI-2E-like"/>
</dbReference>
<dbReference type="PANTHER" id="PTHR21716:SF16">
    <property type="entry name" value="BLL1467 PROTEIN"/>
    <property type="match status" value="1"/>
</dbReference>
<feature type="transmembrane region" description="Helical" evidence="7">
    <location>
        <begin position="230"/>
        <end position="253"/>
    </location>
</feature>
<evidence type="ECO:0000313" key="9">
    <source>
        <dbReference type="Proteomes" id="UP000536179"/>
    </source>
</evidence>
<comment type="caution">
    <text evidence="8">The sequence shown here is derived from an EMBL/GenBank/DDBJ whole genome shotgun (WGS) entry which is preliminary data.</text>
</comment>
<evidence type="ECO:0000256" key="1">
    <source>
        <dbReference type="ARBA" id="ARBA00004141"/>
    </source>
</evidence>
<keyword evidence="3 7" id="KW-0812">Transmembrane</keyword>
<keyword evidence="9" id="KW-1185">Reference proteome</keyword>
<dbReference type="PANTHER" id="PTHR21716">
    <property type="entry name" value="TRANSMEMBRANE PROTEIN"/>
    <property type="match status" value="1"/>
</dbReference>
<feature type="transmembrane region" description="Helical" evidence="7">
    <location>
        <begin position="259"/>
        <end position="286"/>
    </location>
</feature>
<protein>
    <submittedName>
        <fullName evidence="8">Putative PurR-regulated permease PerM</fullName>
    </submittedName>
</protein>
<dbReference type="Proteomes" id="UP000536179">
    <property type="component" value="Unassembled WGS sequence"/>
</dbReference>
<dbReference type="Pfam" id="PF01594">
    <property type="entry name" value="AI-2E_transport"/>
    <property type="match status" value="1"/>
</dbReference>
<evidence type="ECO:0000256" key="2">
    <source>
        <dbReference type="ARBA" id="ARBA00009773"/>
    </source>
</evidence>
<evidence type="ECO:0000256" key="5">
    <source>
        <dbReference type="ARBA" id="ARBA00023136"/>
    </source>
</evidence>
<feature type="transmembrane region" description="Helical" evidence="7">
    <location>
        <begin position="329"/>
        <end position="354"/>
    </location>
</feature>
<feature type="region of interest" description="Disordered" evidence="6">
    <location>
        <begin position="377"/>
        <end position="425"/>
    </location>
</feature>
<dbReference type="AlphaFoldDB" id="A0A7W5H6E7"/>
<dbReference type="GO" id="GO:0016020">
    <property type="term" value="C:membrane"/>
    <property type="evidence" value="ECO:0007669"/>
    <property type="project" value="UniProtKB-SubCell"/>
</dbReference>
<keyword evidence="5 7" id="KW-0472">Membrane</keyword>
<evidence type="ECO:0000256" key="6">
    <source>
        <dbReference type="SAM" id="MobiDB-lite"/>
    </source>
</evidence>
<proteinExistence type="inferred from homology"/>
<accession>A0A7W5H6E7</accession>
<feature type="transmembrane region" description="Helical" evidence="7">
    <location>
        <begin position="293"/>
        <end position="309"/>
    </location>
</feature>
<organism evidence="8 9">
    <name type="scientific">Aporhodopirellula rubra</name>
    <dbReference type="NCBI Taxonomy" id="980271"/>
    <lineage>
        <taxon>Bacteria</taxon>
        <taxon>Pseudomonadati</taxon>
        <taxon>Planctomycetota</taxon>
        <taxon>Planctomycetia</taxon>
        <taxon>Pirellulales</taxon>
        <taxon>Pirellulaceae</taxon>
        <taxon>Aporhodopirellula</taxon>
    </lineage>
</organism>
<comment type="similarity">
    <text evidence="2">Belongs to the autoinducer-2 exporter (AI-2E) (TC 2.A.86) family.</text>
</comment>
<feature type="region of interest" description="Disordered" evidence="6">
    <location>
        <begin position="134"/>
        <end position="157"/>
    </location>
</feature>
<evidence type="ECO:0000256" key="4">
    <source>
        <dbReference type="ARBA" id="ARBA00022989"/>
    </source>
</evidence>
<feature type="transmembrane region" description="Helical" evidence="7">
    <location>
        <begin position="178"/>
        <end position="195"/>
    </location>
</feature>
<evidence type="ECO:0000313" key="8">
    <source>
        <dbReference type="EMBL" id="MBB3206796.1"/>
    </source>
</evidence>
<sequence length="425" mass="45778">MAISNKAISNDDSGDESRGKNGVFSTRVCAAMLVLYALYYARSLAVPVVTAIVVYMVLRPLVRQGQRVGIPSTLSAIGIIAALVIAFSVATYVVIQPARQTIADAPKNVDIIKEKLSFLTDRLKALNEVTEDLAEPAEDETPVPGTDNEQEEAEPVPVEIKQPTWISSVSYLSGTGNVVSFLTICGALVYFLLAAGDNLLRSIMHALPDFTARRRLVEVIENVQEGLGSYLARISFINACLGITVGIAMWILGMPTPSLWGAMAFAFNFIPIIGALIGGCIIFLVALVSFEPIYYAFIVSGTFFVLTSLEGQFITPVVLGRSMSMSPVLVLLSIVIWGWMWGFMGVFLSVPILIATRMACEGYDGLQPLAFILGAEAPAPPPDRGPDPEVDPATPKSTTTDPRQNSIPKPHLENERSTPCLTSPP</sequence>